<dbReference type="CDD" id="cd00405">
    <property type="entry name" value="PRAI"/>
    <property type="match status" value="1"/>
</dbReference>
<dbReference type="NCBIfam" id="NF010563">
    <property type="entry name" value="PRK13958.1"/>
    <property type="match status" value="1"/>
</dbReference>
<evidence type="ECO:0000256" key="6">
    <source>
        <dbReference type="ARBA" id="ARBA00022822"/>
    </source>
</evidence>
<dbReference type="PANTHER" id="PTHR42894:SF1">
    <property type="entry name" value="N-(5'-PHOSPHORIBOSYL)ANTHRANILATE ISOMERASE"/>
    <property type="match status" value="1"/>
</dbReference>
<dbReference type="InterPro" id="IPR044643">
    <property type="entry name" value="TrpF_fam"/>
</dbReference>
<comment type="catalytic activity">
    <reaction evidence="1 9">
        <text>N-(5-phospho-beta-D-ribosyl)anthranilate = 1-(2-carboxyphenylamino)-1-deoxy-D-ribulose 5-phosphate</text>
        <dbReference type="Rhea" id="RHEA:21540"/>
        <dbReference type="ChEBI" id="CHEBI:18277"/>
        <dbReference type="ChEBI" id="CHEBI:58613"/>
        <dbReference type="EC" id="5.3.1.24"/>
    </reaction>
</comment>
<dbReference type="InterPro" id="IPR011060">
    <property type="entry name" value="RibuloseP-bd_barrel"/>
</dbReference>
<dbReference type="SUPFAM" id="SSF51366">
    <property type="entry name" value="Ribulose-phoshate binding barrel"/>
    <property type="match status" value="1"/>
</dbReference>
<evidence type="ECO:0000256" key="2">
    <source>
        <dbReference type="ARBA" id="ARBA00004664"/>
    </source>
</evidence>
<evidence type="ECO:0000256" key="7">
    <source>
        <dbReference type="ARBA" id="ARBA00023141"/>
    </source>
</evidence>
<dbReference type="Gene3D" id="3.20.20.70">
    <property type="entry name" value="Aldolase class I"/>
    <property type="match status" value="1"/>
</dbReference>
<organism evidence="11 12">
    <name type="scientific">Staphylococcus hsinchuensis</name>
    <dbReference type="NCBI Taxonomy" id="3051183"/>
    <lineage>
        <taxon>Bacteria</taxon>
        <taxon>Bacillati</taxon>
        <taxon>Bacillota</taxon>
        <taxon>Bacilli</taxon>
        <taxon>Bacillales</taxon>
        <taxon>Staphylococcaceae</taxon>
        <taxon>Staphylococcus</taxon>
    </lineage>
</organism>
<protein>
    <recommendedName>
        <fullName evidence="4 9">N-(5'-phosphoribosyl)anthranilate isomerase</fullName>
        <shortName evidence="9">PRAI</shortName>
        <ecNumber evidence="3 9">5.3.1.24</ecNumber>
    </recommendedName>
</protein>
<dbReference type="EC" id="5.3.1.24" evidence="3 9"/>
<comment type="pathway">
    <text evidence="2 9">Amino-acid biosynthesis; L-tryptophan biosynthesis; L-tryptophan from chorismate: step 3/5.</text>
</comment>
<gene>
    <name evidence="9" type="primary">trpF</name>
    <name evidence="11" type="ORF">QQM35_08085</name>
</gene>
<dbReference type="RefSeq" id="WP_251516801.1">
    <property type="nucleotide sequence ID" value="NZ_CP128355.1"/>
</dbReference>
<evidence type="ECO:0000259" key="10">
    <source>
        <dbReference type="Pfam" id="PF00697"/>
    </source>
</evidence>
<keyword evidence="8 9" id="KW-0413">Isomerase</keyword>
<evidence type="ECO:0000256" key="8">
    <source>
        <dbReference type="ARBA" id="ARBA00023235"/>
    </source>
</evidence>
<evidence type="ECO:0000256" key="9">
    <source>
        <dbReference type="HAMAP-Rule" id="MF_00135"/>
    </source>
</evidence>
<dbReference type="InterPro" id="IPR001240">
    <property type="entry name" value="PRAI_dom"/>
</dbReference>
<evidence type="ECO:0000256" key="5">
    <source>
        <dbReference type="ARBA" id="ARBA00022605"/>
    </source>
</evidence>
<keyword evidence="5 9" id="KW-0028">Amino-acid biosynthesis</keyword>
<dbReference type="HAMAP" id="MF_00135">
    <property type="entry name" value="PRAI"/>
    <property type="match status" value="1"/>
</dbReference>
<keyword evidence="6 9" id="KW-0822">Tryptophan biosynthesis</keyword>
<dbReference type="Pfam" id="PF00697">
    <property type="entry name" value="PRAI"/>
    <property type="match status" value="1"/>
</dbReference>
<evidence type="ECO:0000256" key="3">
    <source>
        <dbReference type="ARBA" id="ARBA00012572"/>
    </source>
</evidence>
<sequence length="213" mass="24059">MKLKFCGFRTLEDVAKVRDLNIDAIGFIHYPKSKRYVDVPTIKQFTDIIPKHIEKVVVVVNPNFDTISNLIESTSLTAIQLHGSESIEFIQQIKRLFPHIKLIKALPASDKDALSNAIEYYRTDIDLFIIDTPSESYGGTGKVYNWEILQGLTGIEFLIAGGIDLENINKIEQLELAHSGYDIASGIESEDVKDINKMKDIILKVKEKKYDAT</sequence>
<evidence type="ECO:0000256" key="4">
    <source>
        <dbReference type="ARBA" id="ARBA00022272"/>
    </source>
</evidence>
<dbReference type="GO" id="GO:0004640">
    <property type="term" value="F:phosphoribosylanthranilate isomerase activity"/>
    <property type="evidence" value="ECO:0007669"/>
    <property type="project" value="UniProtKB-EC"/>
</dbReference>
<evidence type="ECO:0000313" key="11">
    <source>
        <dbReference type="EMBL" id="XAF70026.1"/>
    </source>
</evidence>
<dbReference type="EMBL" id="CP128355">
    <property type="protein sequence ID" value="XAF70026.1"/>
    <property type="molecule type" value="Genomic_DNA"/>
</dbReference>
<dbReference type="Proteomes" id="UP001436297">
    <property type="component" value="Chromosome"/>
</dbReference>
<evidence type="ECO:0000256" key="1">
    <source>
        <dbReference type="ARBA" id="ARBA00001164"/>
    </source>
</evidence>
<dbReference type="PANTHER" id="PTHR42894">
    <property type="entry name" value="N-(5'-PHOSPHORIBOSYL)ANTHRANILATE ISOMERASE"/>
    <property type="match status" value="1"/>
</dbReference>
<accession>A0ABZ3EB47</accession>
<keyword evidence="7 9" id="KW-0057">Aromatic amino acid biosynthesis</keyword>
<feature type="domain" description="N-(5'phosphoribosyl) anthranilate isomerase (PRAI)" evidence="10">
    <location>
        <begin position="4"/>
        <end position="202"/>
    </location>
</feature>
<proteinExistence type="inferred from homology"/>
<reference evidence="11 12" key="1">
    <citation type="journal article" date="2024" name="Pathogens">
        <title>Staphylococcus hsinchuensis sp. nov., Isolated from Soymilk.</title>
        <authorList>
            <person name="Wang Y.T."/>
            <person name="Lin Y.C."/>
            <person name="Hsieh Y.H."/>
            <person name="Lin Y.T."/>
            <person name="Hamada M."/>
            <person name="Chen C.C."/>
            <person name="Liou J.S."/>
            <person name="Lee A.Y."/>
            <person name="Zhang W.L."/>
            <person name="Chen Y.T."/>
            <person name="Huang C.H."/>
        </authorList>
    </citation>
    <scope>NUCLEOTIDE SEQUENCE [LARGE SCALE GENOMIC DNA]</scope>
    <source>
        <strain evidence="11 12">H164</strain>
    </source>
</reference>
<evidence type="ECO:0000313" key="12">
    <source>
        <dbReference type="Proteomes" id="UP001436297"/>
    </source>
</evidence>
<comment type="similarity">
    <text evidence="9">Belongs to the TrpF family.</text>
</comment>
<name>A0ABZ3EB47_9STAP</name>
<dbReference type="InterPro" id="IPR013785">
    <property type="entry name" value="Aldolase_TIM"/>
</dbReference>
<keyword evidence="12" id="KW-1185">Reference proteome</keyword>